<feature type="non-terminal residue" evidence="1">
    <location>
        <position position="212"/>
    </location>
</feature>
<accession>A0ACA9PY61</accession>
<name>A0ACA9PY61_9GLOM</name>
<keyword evidence="2" id="KW-1185">Reference proteome</keyword>
<comment type="caution">
    <text evidence="1">The sequence shown here is derived from an EMBL/GenBank/DDBJ whole genome shotgun (WGS) entry which is preliminary data.</text>
</comment>
<reference evidence="1" key="1">
    <citation type="submission" date="2021-06" db="EMBL/GenBank/DDBJ databases">
        <authorList>
            <person name="Kallberg Y."/>
            <person name="Tangrot J."/>
            <person name="Rosling A."/>
        </authorList>
    </citation>
    <scope>NUCLEOTIDE SEQUENCE</scope>
    <source>
        <strain evidence="1">CL356</strain>
    </source>
</reference>
<dbReference type="Proteomes" id="UP000789525">
    <property type="component" value="Unassembled WGS sequence"/>
</dbReference>
<proteinExistence type="predicted"/>
<organism evidence="1 2">
    <name type="scientific">Acaulospora colombiana</name>
    <dbReference type="NCBI Taxonomy" id="27376"/>
    <lineage>
        <taxon>Eukaryota</taxon>
        <taxon>Fungi</taxon>
        <taxon>Fungi incertae sedis</taxon>
        <taxon>Mucoromycota</taxon>
        <taxon>Glomeromycotina</taxon>
        <taxon>Glomeromycetes</taxon>
        <taxon>Diversisporales</taxon>
        <taxon>Acaulosporaceae</taxon>
        <taxon>Acaulospora</taxon>
    </lineage>
</organism>
<gene>
    <name evidence="1" type="ORF">ACOLOM_LOCUS11459</name>
</gene>
<evidence type="ECO:0000313" key="1">
    <source>
        <dbReference type="EMBL" id="CAG8727800.1"/>
    </source>
</evidence>
<dbReference type="EMBL" id="CAJVPT010041397">
    <property type="protein sequence ID" value="CAG8727800.1"/>
    <property type="molecule type" value="Genomic_DNA"/>
</dbReference>
<evidence type="ECO:0000313" key="2">
    <source>
        <dbReference type="Proteomes" id="UP000789525"/>
    </source>
</evidence>
<sequence>MTVEKCIDACKADGFTVAGLEYASVDCGNALPSQAATEGCAMSLDLPYVWPSTYITSDSYAQNVCPRYGDQICGGSTRAALLGLVMSILFKGVTGGCFAFNGESFRLTPIFRDSGNYILPLNDDDSMHHMTVDKCTSACRARGLAVALLSQADYWTNSRSDIRTFELPLSIWEKLISHAACGDKMPFAQKKEDDGECSSRCEDGQPCGGWHH</sequence>
<protein>
    <submittedName>
        <fullName evidence="1">1913_t:CDS:1</fullName>
    </submittedName>
</protein>